<dbReference type="AlphaFoldDB" id="A0A6L8W2G8"/>
<gene>
    <name evidence="1" type="ORF">GQE98_01225</name>
</gene>
<dbReference type="Proteomes" id="UP000476030">
    <property type="component" value="Unassembled WGS sequence"/>
</dbReference>
<organism evidence="1 2">
    <name type="scientific">Sneathiella litorea</name>
    <dbReference type="NCBI Taxonomy" id="2606216"/>
    <lineage>
        <taxon>Bacteria</taxon>
        <taxon>Pseudomonadati</taxon>
        <taxon>Pseudomonadota</taxon>
        <taxon>Alphaproteobacteria</taxon>
        <taxon>Sneathiellales</taxon>
        <taxon>Sneathiellaceae</taxon>
        <taxon>Sneathiella</taxon>
    </lineage>
</organism>
<sequence>MFLAAILVSVSLLASGCSDTWQGVKEDTSKNLDKAGNVVIKAGEKLKSE</sequence>
<dbReference type="EMBL" id="WTUW01000001">
    <property type="protein sequence ID" value="MZR29245.1"/>
    <property type="molecule type" value="Genomic_DNA"/>
</dbReference>
<comment type="caution">
    <text evidence="1">The sequence shown here is derived from an EMBL/GenBank/DDBJ whole genome shotgun (WGS) entry which is preliminary data.</text>
</comment>
<protein>
    <submittedName>
        <fullName evidence="1">Entericidin EcnAB</fullName>
    </submittedName>
</protein>
<accession>A0A6L8W2G8</accession>
<evidence type="ECO:0000313" key="1">
    <source>
        <dbReference type="EMBL" id="MZR29245.1"/>
    </source>
</evidence>
<evidence type="ECO:0000313" key="2">
    <source>
        <dbReference type="Proteomes" id="UP000476030"/>
    </source>
</evidence>
<keyword evidence="2" id="KW-1185">Reference proteome</keyword>
<proteinExistence type="predicted"/>
<reference evidence="1 2" key="1">
    <citation type="submission" date="2019-12" db="EMBL/GenBank/DDBJ databases">
        <title>Snethiella sp. nov. sp. isolated from sea sand.</title>
        <authorList>
            <person name="Kim J."/>
            <person name="Jeong S.E."/>
            <person name="Jung H.S."/>
            <person name="Jeon C.O."/>
        </authorList>
    </citation>
    <scope>NUCLEOTIDE SEQUENCE [LARGE SCALE GENOMIC DNA]</scope>
    <source>
        <strain evidence="1 2">DP05</strain>
    </source>
</reference>
<name>A0A6L8W2G8_9PROT</name>